<feature type="non-terminal residue" evidence="2">
    <location>
        <position position="1"/>
    </location>
</feature>
<name>A0ABU6UY17_9FABA</name>
<evidence type="ECO:0000313" key="3">
    <source>
        <dbReference type="Proteomes" id="UP001341840"/>
    </source>
</evidence>
<sequence>SSHTDGNAVSDHVASPRPPQHGMSQVPGAIPVSTNANVVQPLAMEANASSDNIVAQPSATEAHASSDTVVAQPLNTEANASLMRILQS</sequence>
<evidence type="ECO:0000256" key="1">
    <source>
        <dbReference type="SAM" id="MobiDB-lite"/>
    </source>
</evidence>
<gene>
    <name evidence="2" type="ORF">PIB30_090956</name>
</gene>
<dbReference type="EMBL" id="JASCZI010122615">
    <property type="protein sequence ID" value="MED6164523.1"/>
    <property type="molecule type" value="Genomic_DNA"/>
</dbReference>
<proteinExistence type="predicted"/>
<keyword evidence="3" id="KW-1185">Reference proteome</keyword>
<feature type="region of interest" description="Disordered" evidence="1">
    <location>
        <begin position="1"/>
        <end position="29"/>
    </location>
</feature>
<organism evidence="2 3">
    <name type="scientific">Stylosanthes scabra</name>
    <dbReference type="NCBI Taxonomy" id="79078"/>
    <lineage>
        <taxon>Eukaryota</taxon>
        <taxon>Viridiplantae</taxon>
        <taxon>Streptophyta</taxon>
        <taxon>Embryophyta</taxon>
        <taxon>Tracheophyta</taxon>
        <taxon>Spermatophyta</taxon>
        <taxon>Magnoliopsida</taxon>
        <taxon>eudicotyledons</taxon>
        <taxon>Gunneridae</taxon>
        <taxon>Pentapetalae</taxon>
        <taxon>rosids</taxon>
        <taxon>fabids</taxon>
        <taxon>Fabales</taxon>
        <taxon>Fabaceae</taxon>
        <taxon>Papilionoideae</taxon>
        <taxon>50 kb inversion clade</taxon>
        <taxon>dalbergioids sensu lato</taxon>
        <taxon>Dalbergieae</taxon>
        <taxon>Pterocarpus clade</taxon>
        <taxon>Stylosanthes</taxon>
    </lineage>
</organism>
<reference evidence="2 3" key="1">
    <citation type="journal article" date="2023" name="Plants (Basel)">
        <title>Bridging the Gap: Combining Genomics and Transcriptomics Approaches to Understand Stylosanthes scabra, an Orphan Legume from the Brazilian Caatinga.</title>
        <authorList>
            <person name="Ferreira-Neto J.R.C."/>
            <person name="da Silva M.D."/>
            <person name="Binneck E."/>
            <person name="de Melo N.F."/>
            <person name="da Silva R.H."/>
            <person name="de Melo A.L.T.M."/>
            <person name="Pandolfi V."/>
            <person name="Bustamante F.O."/>
            <person name="Brasileiro-Vidal A.C."/>
            <person name="Benko-Iseppon A.M."/>
        </authorList>
    </citation>
    <scope>NUCLEOTIDE SEQUENCE [LARGE SCALE GENOMIC DNA]</scope>
    <source>
        <tissue evidence="2">Leaves</tissue>
    </source>
</reference>
<dbReference type="Proteomes" id="UP001341840">
    <property type="component" value="Unassembled WGS sequence"/>
</dbReference>
<evidence type="ECO:0000313" key="2">
    <source>
        <dbReference type="EMBL" id="MED6164523.1"/>
    </source>
</evidence>
<accession>A0ABU6UY17</accession>
<protein>
    <submittedName>
        <fullName evidence="2">Uncharacterized protein</fullName>
    </submittedName>
</protein>
<comment type="caution">
    <text evidence="2">The sequence shown here is derived from an EMBL/GenBank/DDBJ whole genome shotgun (WGS) entry which is preliminary data.</text>
</comment>